<keyword evidence="1" id="KW-0812">Transmembrane</keyword>
<reference evidence="3" key="1">
    <citation type="submission" date="2025-08" db="UniProtKB">
        <authorList>
            <consortium name="RefSeq"/>
        </authorList>
    </citation>
    <scope>IDENTIFICATION</scope>
</reference>
<dbReference type="KEGG" id="dci:103514635"/>
<proteinExistence type="predicted"/>
<protein>
    <submittedName>
        <fullName evidence="3">Uncharacterized protein LOC103514635</fullName>
    </submittedName>
</protein>
<feature type="transmembrane region" description="Helical" evidence="1">
    <location>
        <begin position="77"/>
        <end position="95"/>
    </location>
</feature>
<dbReference type="AlphaFoldDB" id="A0A3Q0J4J9"/>
<dbReference type="RefSeq" id="XP_026683351.1">
    <property type="nucleotide sequence ID" value="XM_026827550.1"/>
</dbReference>
<keyword evidence="1" id="KW-1133">Transmembrane helix</keyword>
<organism evidence="2 3">
    <name type="scientific">Diaphorina citri</name>
    <name type="common">Asian citrus psyllid</name>
    <dbReference type="NCBI Taxonomy" id="121845"/>
    <lineage>
        <taxon>Eukaryota</taxon>
        <taxon>Metazoa</taxon>
        <taxon>Ecdysozoa</taxon>
        <taxon>Arthropoda</taxon>
        <taxon>Hexapoda</taxon>
        <taxon>Insecta</taxon>
        <taxon>Pterygota</taxon>
        <taxon>Neoptera</taxon>
        <taxon>Paraneoptera</taxon>
        <taxon>Hemiptera</taxon>
        <taxon>Sternorrhyncha</taxon>
        <taxon>Psylloidea</taxon>
        <taxon>Psyllidae</taxon>
        <taxon>Diaphorininae</taxon>
        <taxon>Diaphorina</taxon>
    </lineage>
</organism>
<name>A0A3Q0J4J9_DIACI</name>
<evidence type="ECO:0000313" key="3">
    <source>
        <dbReference type="RefSeq" id="XP_026683351.1"/>
    </source>
</evidence>
<evidence type="ECO:0000256" key="1">
    <source>
        <dbReference type="SAM" id="Phobius"/>
    </source>
</evidence>
<accession>A0A3Q0J4J9</accession>
<dbReference type="PaxDb" id="121845-A0A3Q0J4J9"/>
<keyword evidence="1" id="KW-0472">Membrane</keyword>
<evidence type="ECO:0000313" key="2">
    <source>
        <dbReference type="Proteomes" id="UP000079169"/>
    </source>
</evidence>
<sequence>MTEISKQDAILKLKQWTKNNYPDFYFQRINRRQQELDYVMVKYRRYAVTFYSFIFLPLLILWLLAFYQMAYMSHLPMFNFFKITMEFLLTLLNYFHLTIQSERLNSCNERIAQAITQCSWYNCSPAMRKKIGVFVNSVRRSRRLCLLGNSVRLSKPNLLRILRMAFSFVNFMRIENRL</sequence>
<keyword evidence="2" id="KW-1185">Reference proteome</keyword>
<dbReference type="Proteomes" id="UP000079169">
    <property type="component" value="Unplaced"/>
</dbReference>
<gene>
    <name evidence="3" type="primary">LOC103514635</name>
</gene>
<dbReference type="GeneID" id="103514635"/>
<feature type="transmembrane region" description="Helical" evidence="1">
    <location>
        <begin position="50"/>
        <end position="71"/>
    </location>
</feature>